<protein>
    <recommendedName>
        <fullName evidence="4">Transmembrane protein</fullName>
    </recommendedName>
</protein>
<dbReference type="EMBL" id="JBEDUW010000006">
    <property type="protein sequence ID" value="KAK9922293.1"/>
    <property type="molecule type" value="Genomic_DNA"/>
</dbReference>
<comment type="caution">
    <text evidence="2">The sequence shown here is derived from an EMBL/GenBank/DDBJ whole genome shotgun (WGS) entry which is preliminary data.</text>
</comment>
<keyword evidence="1" id="KW-0812">Transmembrane</keyword>
<reference evidence="2 3" key="1">
    <citation type="journal article" date="2023" name="G3 (Bethesda)">
        <title>A chromosome-length genome assembly and annotation of blackberry (Rubus argutus, cv. 'Hillquist').</title>
        <authorList>
            <person name="Bruna T."/>
            <person name="Aryal R."/>
            <person name="Dudchenko O."/>
            <person name="Sargent D.J."/>
            <person name="Mead D."/>
            <person name="Buti M."/>
            <person name="Cavallini A."/>
            <person name="Hytonen T."/>
            <person name="Andres J."/>
            <person name="Pham M."/>
            <person name="Weisz D."/>
            <person name="Mascagni F."/>
            <person name="Usai G."/>
            <person name="Natali L."/>
            <person name="Bassil N."/>
            <person name="Fernandez G.E."/>
            <person name="Lomsadze A."/>
            <person name="Armour M."/>
            <person name="Olukolu B."/>
            <person name="Poorten T."/>
            <person name="Britton C."/>
            <person name="Davik J."/>
            <person name="Ashrafi H."/>
            <person name="Aiden E.L."/>
            <person name="Borodovsky M."/>
            <person name="Worthington M."/>
        </authorList>
    </citation>
    <scope>NUCLEOTIDE SEQUENCE [LARGE SCALE GENOMIC DNA]</scope>
    <source>
        <strain evidence="2">PI 553951</strain>
    </source>
</reference>
<feature type="transmembrane region" description="Helical" evidence="1">
    <location>
        <begin position="27"/>
        <end position="47"/>
    </location>
</feature>
<gene>
    <name evidence="2" type="ORF">M0R45_030763</name>
</gene>
<accession>A0AAW1WE23</accession>
<evidence type="ECO:0000313" key="2">
    <source>
        <dbReference type="EMBL" id="KAK9922293.1"/>
    </source>
</evidence>
<keyword evidence="1" id="KW-1133">Transmembrane helix</keyword>
<name>A0AAW1WE23_RUBAR</name>
<evidence type="ECO:0000313" key="3">
    <source>
        <dbReference type="Proteomes" id="UP001457282"/>
    </source>
</evidence>
<sequence length="126" mass="14594">MQTAVFSSSVGCWVVRLGGAVKRELKMAVWCWGFGTVVLFWVLDVAVGEVVGRAQVCFGFGRGRPALFRLVILWRRCNEADLGTPWFWQKWGTGLMGLCTSSLQRMEMMNWRYWWLRVGLDEWVRP</sequence>
<dbReference type="AlphaFoldDB" id="A0AAW1WE23"/>
<keyword evidence="3" id="KW-1185">Reference proteome</keyword>
<dbReference type="Proteomes" id="UP001457282">
    <property type="component" value="Unassembled WGS sequence"/>
</dbReference>
<keyword evidence="1" id="KW-0472">Membrane</keyword>
<proteinExistence type="predicted"/>
<evidence type="ECO:0008006" key="4">
    <source>
        <dbReference type="Google" id="ProtNLM"/>
    </source>
</evidence>
<organism evidence="2 3">
    <name type="scientific">Rubus argutus</name>
    <name type="common">Southern blackberry</name>
    <dbReference type="NCBI Taxonomy" id="59490"/>
    <lineage>
        <taxon>Eukaryota</taxon>
        <taxon>Viridiplantae</taxon>
        <taxon>Streptophyta</taxon>
        <taxon>Embryophyta</taxon>
        <taxon>Tracheophyta</taxon>
        <taxon>Spermatophyta</taxon>
        <taxon>Magnoliopsida</taxon>
        <taxon>eudicotyledons</taxon>
        <taxon>Gunneridae</taxon>
        <taxon>Pentapetalae</taxon>
        <taxon>rosids</taxon>
        <taxon>fabids</taxon>
        <taxon>Rosales</taxon>
        <taxon>Rosaceae</taxon>
        <taxon>Rosoideae</taxon>
        <taxon>Rosoideae incertae sedis</taxon>
        <taxon>Rubus</taxon>
    </lineage>
</organism>
<evidence type="ECO:0000256" key="1">
    <source>
        <dbReference type="SAM" id="Phobius"/>
    </source>
</evidence>